<feature type="transmembrane region" description="Helical" evidence="5">
    <location>
        <begin position="153"/>
        <end position="177"/>
    </location>
</feature>
<keyword evidence="4 5" id="KW-0472">Membrane</keyword>
<feature type="transmembrane region" description="Helical" evidence="5">
    <location>
        <begin position="293"/>
        <end position="313"/>
    </location>
</feature>
<dbReference type="OrthoDB" id="100006at2759"/>
<keyword evidence="7" id="KW-1185">Reference proteome</keyword>
<evidence type="ECO:0000313" key="6">
    <source>
        <dbReference type="EMBL" id="KAF7338824.1"/>
    </source>
</evidence>
<feature type="transmembrane region" description="Helical" evidence="5">
    <location>
        <begin position="376"/>
        <end position="396"/>
    </location>
</feature>
<keyword evidence="3 5" id="KW-1133">Transmembrane helix</keyword>
<feature type="transmembrane region" description="Helical" evidence="5">
    <location>
        <begin position="33"/>
        <end position="57"/>
    </location>
</feature>
<keyword evidence="2 5" id="KW-0812">Transmembrane</keyword>
<gene>
    <name evidence="6" type="ORF">MSAN_02205100</name>
</gene>
<feature type="transmembrane region" description="Helical" evidence="5">
    <location>
        <begin position="416"/>
        <end position="441"/>
    </location>
</feature>
<feature type="transmembrane region" description="Helical" evidence="5">
    <location>
        <begin position="207"/>
        <end position="225"/>
    </location>
</feature>
<evidence type="ECO:0000256" key="1">
    <source>
        <dbReference type="ARBA" id="ARBA00004141"/>
    </source>
</evidence>
<dbReference type="EMBL" id="JACAZH010000032">
    <property type="protein sequence ID" value="KAF7338824.1"/>
    <property type="molecule type" value="Genomic_DNA"/>
</dbReference>
<evidence type="ECO:0000256" key="2">
    <source>
        <dbReference type="ARBA" id="ARBA00022692"/>
    </source>
</evidence>
<dbReference type="Gene3D" id="1.20.1070.10">
    <property type="entry name" value="Rhodopsin 7-helix transmembrane proteins"/>
    <property type="match status" value="1"/>
</dbReference>
<dbReference type="GO" id="GO:0007189">
    <property type="term" value="P:adenylate cyclase-activating G protein-coupled receptor signaling pathway"/>
    <property type="evidence" value="ECO:0007669"/>
    <property type="project" value="TreeGrafter"/>
</dbReference>
<accession>A0A8H6XE60</accession>
<dbReference type="PANTHER" id="PTHR23112">
    <property type="entry name" value="G PROTEIN-COUPLED RECEPTOR 157-RELATED"/>
    <property type="match status" value="1"/>
</dbReference>
<evidence type="ECO:0000256" key="4">
    <source>
        <dbReference type="ARBA" id="ARBA00023136"/>
    </source>
</evidence>
<protein>
    <recommendedName>
        <fullName evidence="8">Glucose receptor Git3 N-terminal domain-containing protein</fullName>
    </recommendedName>
</protein>
<dbReference type="GO" id="GO:0004930">
    <property type="term" value="F:G protein-coupled receptor activity"/>
    <property type="evidence" value="ECO:0007669"/>
    <property type="project" value="TreeGrafter"/>
</dbReference>
<dbReference type="GO" id="GO:0005886">
    <property type="term" value="C:plasma membrane"/>
    <property type="evidence" value="ECO:0007669"/>
    <property type="project" value="TreeGrafter"/>
</dbReference>
<evidence type="ECO:0008006" key="8">
    <source>
        <dbReference type="Google" id="ProtNLM"/>
    </source>
</evidence>
<proteinExistence type="predicted"/>
<comment type="caution">
    <text evidence="6">The sequence shown here is derived from an EMBL/GenBank/DDBJ whole genome shotgun (WGS) entry which is preliminary data.</text>
</comment>
<dbReference type="AlphaFoldDB" id="A0A8H6XE60"/>
<name>A0A8H6XE60_9AGAR</name>
<evidence type="ECO:0000256" key="3">
    <source>
        <dbReference type="ARBA" id="ARBA00022989"/>
    </source>
</evidence>
<dbReference type="PANTHER" id="PTHR23112:SF37">
    <property type="entry name" value="G PROTEIN-COUPLED RECEPTOR GPR1"/>
    <property type="match status" value="1"/>
</dbReference>
<reference evidence="6" key="1">
    <citation type="submission" date="2020-05" db="EMBL/GenBank/DDBJ databases">
        <title>Mycena genomes resolve the evolution of fungal bioluminescence.</title>
        <authorList>
            <person name="Tsai I.J."/>
        </authorList>
    </citation>
    <scope>NUCLEOTIDE SEQUENCE</scope>
    <source>
        <strain evidence="6">160909Yilan</strain>
    </source>
</reference>
<evidence type="ECO:0000313" key="7">
    <source>
        <dbReference type="Proteomes" id="UP000623467"/>
    </source>
</evidence>
<comment type="subcellular location">
    <subcellularLocation>
        <location evidence="1">Membrane</location>
        <topology evidence="1">Multi-pass membrane protein</topology>
    </subcellularLocation>
</comment>
<organism evidence="6 7">
    <name type="scientific">Mycena sanguinolenta</name>
    <dbReference type="NCBI Taxonomy" id="230812"/>
    <lineage>
        <taxon>Eukaryota</taxon>
        <taxon>Fungi</taxon>
        <taxon>Dikarya</taxon>
        <taxon>Basidiomycota</taxon>
        <taxon>Agaricomycotina</taxon>
        <taxon>Agaricomycetes</taxon>
        <taxon>Agaricomycetidae</taxon>
        <taxon>Agaricales</taxon>
        <taxon>Marasmiineae</taxon>
        <taxon>Mycenaceae</taxon>
        <taxon>Mycena</taxon>
    </lineage>
</organism>
<feature type="transmembrane region" description="Helical" evidence="5">
    <location>
        <begin position="256"/>
        <end position="277"/>
    </location>
</feature>
<dbReference type="Proteomes" id="UP000623467">
    <property type="component" value="Unassembled WGS sequence"/>
</dbReference>
<evidence type="ECO:0000256" key="5">
    <source>
        <dbReference type="SAM" id="Phobius"/>
    </source>
</evidence>
<dbReference type="SUPFAM" id="SSF81321">
    <property type="entry name" value="Family A G protein-coupled receptor-like"/>
    <property type="match status" value="1"/>
</dbReference>
<dbReference type="CDD" id="cd00637">
    <property type="entry name" value="7tm_classA_rhodopsin-like"/>
    <property type="match status" value="1"/>
</dbReference>
<sequence>MSGGGFDATVCTPEQLAISGASEFYCYTRRQNVGLVVVSITGFFSLAAVITILSLIVRNKLRAMRGPKADRRHLIQEPMDLFLLSLFFGDLFQSLSVVMDTKWINDGIVHAGSFCTAQGLLQNTGQAAIAMSTFIITLHTFDRIWRRGGVQSLKLASLIVGTIWTFLILTVSISTAVHRSPSFYAPTPYWCWINSSYPKYRIAIENFWLWIGFAVSILYIPLIFWDAGHIVPGEPQWWTFRIPSGKKHSNKQLSKLILCALAYCLPVLPTSLARWFLVVHDDVKPFATAEAQFIVKAIFSLSGVCDVLVFKFARSGLLLFSSPDDSSETASVNSKDSAPSDIILDDIDVNSNDGTEKTTEPVAVALAPRRQWLTGFLLCAWIGINALDAVWITYYIRSATDPNPRTVVNKSHPGWQAYYLMMYVFGFFWGCVNIVVCMWYFQSADNSPRTRFGDRNSTFSQIARSARKWGRIGILVPVAVILGLGPFFAPVVGERIAQQQAWVHRCDSFNGEVVLNGLFFNSPANEAPIASFYFRQPNGTLQKQYDYNLTNDAVNPSIWYFSLLSGSGSAAQIQNVTYDLNNFTFVATCPGNATQCTKGTFQDAGYLSFLILDEASNATIANLKTVDRDWDYGHHSDDAPSYILKEVDADGSLGNVVVRTAVTEPGHCTTLKMCANDASISTLAPVGLTLYAQNKYSVVCSTPNSN</sequence>
<feature type="transmembrane region" description="Helical" evidence="5">
    <location>
        <begin position="469"/>
        <end position="489"/>
    </location>
</feature>